<evidence type="ECO:0000313" key="5">
    <source>
        <dbReference type="EMBL" id="KXA59498.1"/>
    </source>
</evidence>
<keyword evidence="3" id="KW-0812">Transmembrane</keyword>
<feature type="transmembrane region" description="Helical" evidence="3">
    <location>
        <begin position="157"/>
        <end position="180"/>
    </location>
</feature>
<dbReference type="PANTHER" id="PTHR22911">
    <property type="entry name" value="ACYL-MALONYL CONDENSING ENZYME-RELATED"/>
    <property type="match status" value="1"/>
</dbReference>
<evidence type="ECO:0000256" key="1">
    <source>
        <dbReference type="ARBA" id="ARBA00004127"/>
    </source>
</evidence>
<dbReference type="GO" id="GO:0016020">
    <property type="term" value="C:membrane"/>
    <property type="evidence" value="ECO:0007669"/>
    <property type="project" value="InterPro"/>
</dbReference>
<organism evidence="5 6">
    <name type="scientific">Streptococcus mitis</name>
    <dbReference type="NCBI Taxonomy" id="28037"/>
    <lineage>
        <taxon>Bacteria</taxon>
        <taxon>Bacillati</taxon>
        <taxon>Bacillota</taxon>
        <taxon>Bacilli</taxon>
        <taxon>Lactobacillales</taxon>
        <taxon>Streptococcaceae</taxon>
        <taxon>Streptococcus</taxon>
        <taxon>Streptococcus mitis group</taxon>
    </lineage>
</organism>
<dbReference type="Gene3D" id="1.10.3730.20">
    <property type="match status" value="1"/>
</dbReference>
<evidence type="ECO:0000256" key="3">
    <source>
        <dbReference type="SAM" id="Phobius"/>
    </source>
</evidence>
<feature type="domain" description="EamA" evidence="4">
    <location>
        <begin position="159"/>
        <end position="294"/>
    </location>
</feature>
<feature type="transmembrane region" description="Helical" evidence="3">
    <location>
        <begin position="132"/>
        <end position="151"/>
    </location>
</feature>
<keyword evidence="3" id="KW-0472">Membrane</keyword>
<comment type="subcellular location">
    <subcellularLocation>
        <location evidence="1">Endomembrane system</location>
        <topology evidence="1">Multi-pass membrane protein</topology>
    </subcellularLocation>
</comment>
<feature type="domain" description="EamA" evidence="4">
    <location>
        <begin position="10"/>
        <end position="145"/>
    </location>
</feature>
<name>A0A133RW42_STRMT</name>
<feature type="transmembrane region" description="Helical" evidence="3">
    <location>
        <begin position="222"/>
        <end position="242"/>
    </location>
</feature>
<accession>A0A133RW42</accession>
<reference evidence="5 6" key="1">
    <citation type="submission" date="2016-01" db="EMBL/GenBank/DDBJ databases">
        <authorList>
            <person name="Oliw E.H."/>
        </authorList>
    </citation>
    <scope>NUCLEOTIDE SEQUENCE [LARGE SCALE GENOMIC DNA]</scope>
    <source>
        <strain evidence="5 6">CMW7705B</strain>
    </source>
</reference>
<comment type="similarity">
    <text evidence="2">Belongs to the EamA transporter family.</text>
</comment>
<dbReference type="InterPro" id="IPR000620">
    <property type="entry name" value="EamA_dom"/>
</dbReference>
<dbReference type="PATRIC" id="fig|28037.231.peg.1365"/>
<evidence type="ECO:0000256" key="2">
    <source>
        <dbReference type="ARBA" id="ARBA00007362"/>
    </source>
</evidence>
<proteinExistence type="inferred from homology"/>
<feature type="transmembrane region" description="Helical" evidence="3">
    <location>
        <begin position="254"/>
        <end position="271"/>
    </location>
</feature>
<evidence type="ECO:0000259" key="4">
    <source>
        <dbReference type="Pfam" id="PF00892"/>
    </source>
</evidence>
<feature type="transmembrane region" description="Helical" evidence="3">
    <location>
        <begin position="68"/>
        <end position="89"/>
    </location>
</feature>
<dbReference type="Pfam" id="PF00892">
    <property type="entry name" value="EamA"/>
    <property type="match status" value="2"/>
</dbReference>
<sequence>MEVQMKNKNGVSFGLLSGIFWGLGLTISAYIFSIFTDLSPFVVAAAHDFLSIFILLAFLLVKEGKARLSIFLNICNVSVIIGALLAGPIGMQANLYAVKYIGSSLASSVSAIYPAISVLLAFFFLKHKISKNTVFGIVLIIGGIIAQTYKVEQVNSFYIGILCALVCAIAWGSESVLSSFAMESELSEIEALLIRQVTSFLSYLVIVLFSHQSFAEVANVQLLGLMIVFAAFDMISYLAYYIAINRLQPAKATGLNVSYVVWTVLFAVIFLGAPLDMLTIITSLVVIAGVYIIIKE</sequence>
<dbReference type="InterPro" id="IPR037185">
    <property type="entry name" value="EmrE-like"/>
</dbReference>
<dbReference type="EMBL" id="LRQR01000086">
    <property type="protein sequence ID" value="KXA59498.1"/>
    <property type="molecule type" value="Genomic_DNA"/>
</dbReference>
<feature type="transmembrane region" description="Helical" evidence="3">
    <location>
        <begin position="192"/>
        <end position="210"/>
    </location>
</feature>
<gene>
    <name evidence="5" type="ORF">HMPREF3228_01374</name>
</gene>
<dbReference type="AlphaFoldDB" id="A0A133RW42"/>
<feature type="transmembrane region" description="Helical" evidence="3">
    <location>
        <begin position="101"/>
        <end position="125"/>
    </location>
</feature>
<feature type="transmembrane region" description="Helical" evidence="3">
    <location>
        <begin position="41"/>
        <end position="61"/>
    </location>
</feature>
<keyword evidence="3" id="KW-1133">Transmembrane helix</keyword>
<evidence type="ECO:0000313" key="6">
    <source>
        <dbReference type="Proteomes" id="UP000070065"/>
    </source>
</evidence>
<comment type="caution">
    <text evidence="5">The sequence shown here is derived from an EMBL/GenBank/DDBJ whole genome shotgun (WGS) entry which is preliminary data.</text>
</comment>
<feature type="transmembrane region" description="Helical" evidence="3">
    <location>
        <begin position="277"/>
        <end position="294"/>
    </location>
</feature>
<protein>
    <submittedName>
        <fullName evidence="5">Putative membrane protein</fullName>
    </submittedName>
</protein>
<dbReference type="SUPFAM" id="SSF103481">
    <property type="entry name" value="Multidrug resistance efflux transporter EmrE"/>
    <property type="match status" value="2"/>
</dbReference>
<feature type="transmembrane region" description="Helical" evidence="3">
    <location>
        <begin position="12"/>
        <end position="35"/>
    </location>
</feature>
<dbReference type="Proteomes" id="UP000070065">
    <property type="component" value="Unassembled WGS sequence"/>
</dbReference>